<evidence type="ECO:0008006" key="4">
    <source>
        <dbReference type="Google" id="ProtNLM"/>
    </source>
</evidence>
<feature type="transmembrane region" description="Helical" evidence="1">
    <location>
        <begin position="311"/>
        <end position="334"/>
    </location>
</feature>
<evidence type="ECO:0000313" key="3">
    <source>
        <dbReference type="Proteomes" id="UP001138540"/>
    </source>
</evidence>
<feature type="transmembrane region" description="Helical" evidence="1">
    <location>
        <begin position="127"/>
        <end position="145"/>
    </location>
</feature>
<dbReference type="Proteomes" id="UP001138540">
    <property type="component" value="Unassembled WGS sequence"/>
</dbReference>
<dbReference type="RefSeq" id="WP_184153183.1">
    <property type="nucleotide sequence ID" value="NZ_JACHKA010000001.1"/>
</dbReference>
<reference evidence="2 3" key="1">
    <citation type="submission" date="2020-08" db="EMBL/GenBank/DDBJ databases">
        <title>Exploring microbial biodiversity for novel pathways involved in the catabolism of aromatic compounds derived from lignin.</title>
        <authorList>
            <person name="Elkins J."/>
        </authorList>
    </citation>
    <scope>NUCLEOTIDE SEQUENCE [LARGE SCALE GENOMIC DNA]</scope>
    <source>
        <strain evidence="2 3">B1D3A</strain>
    </source>
</reference>
<feature type="transmembrane region" description="Helical" evidence="1">
    <location>
        <begin position="52"/>
        <end position="75"/>
    </location>
</feature>
<comment type="caution">
    <text evidence="2">The sequence shown here is derived from an EMBL/GenBank/DDBJ whole genome shotgun (WGS) entry which is preliminary data.</text>
</comment>
<organism evidence="2 3">
    <name type="scientific">Sphingobium lignivorans</name>
    <dbReference type="NCBI Taxonomy" id="2735886"/>
    <lineage>
        <taxon>Bacteria</taxon>
        <taxon>Pseudomonadati</taxon>
        <taxon>Pseudomonadota</taxon>
        <taxon>Alphaproteobacteria</taxon>
        <taxon>Sphingomonadales</taxon>
        <taxon>Sphingomonadaceae</taxon>
        <taxon>Sphingobium</taxon>
    </lineage>
</organism>
<feature type="transmembrane region" description="Helical" evidence="1">
    <location>
        <begin position="346"/>
        <end position="368"/>
    </location>
</feature>
<feature type="transmembrane region" description="Helical" evidence="1">
    <location>
        <begin position="375"/>
        <end position="399"/>
    </location>
</feature>
<name>A0ABR6NHE0_9SPHN</name>
<gene>
    <name evidence="2" type="ORF">HNP60_002036</name>
</gene>
<protein>
    <recommendedName>
        <fullName evidence="4">Polysaccharide biosynthesis protein</fullName>
    </recommendedName>
</protein>
<dbReference type="EMBL" id="JACHKA010000001">
    <property type="protein sequence ID" value="MBB5986062.1"/>
    <property type="molecule type" value="Genomic_DNA"/>
</dbReference>
<proteinExistence type="predicted"/>
<keyword evidence="1" id="KW-0812">Transmembrane</keyword>
<accession>A0ABR6NHE0</accession>
<keyword evidence="1" id="KW-0472">Membrane</keyword>
<feature type="transmembrane region" description="Helical" evidence="1">
    <location>
        <begin position="96"/>
        <end position="121"/>
    </location>
</feature>
<keyword evidence="1" id="KW-1133">Transmembrane helix</keyword>
<feature type="transmembrane region" description="Helical" evidence="1">
    <location>
        <begin position="405"/>
        <end position="425"/>
    </location>
</feature>
<sequence>MIDSLVAHSGRLERRPGLLAAAKLANVALAMAWGFVVTFVFVRLLPIGEFRAFLVLVAFANFTVSAELGLSSIVYSRLRRARVAGEGDFRNEEISALAWTMTGIVLIGGALLGAAMASGLIETGRPVLFLAFYGITAVNLLAVLARRALAALDHNLWWEMLDLVRRLSGIALLLAALGGLPLLDSVLIQLVIALLMLWLGVSTVHRTLGMPAGAWLGVGRGAAHIRRHYLADFSRTGALTLFDVAAYNAPYFTIAAATQDPRPLLLFDFAFKLSRALSATIRALTETALPGLTRAWFARDEAALRGGMRRWLLRSLGMTAAAVIVLLAAGRGLADLLFDGRMIPSWIELGAILVLLCGLAMMCVSIYLQNGLGRFGALVPPSFLFLLASLLSVPLALALADRTGWSFAMAFIILYAAVHVALGFVHARMLAGLPREQPT</sequence>
<feature type="transmembrane region" description="Helical" evidence="1">
    <location>
        <begin position="24"/>
        <end position="46"/>
    </location>
</feature>
<evidence type="ECO:0000313" key="2">
    <source>
        <dbReference type="EMBL" id="MBB5986062.1"/>
    </source>
</evidence>
<keyword evidence="3" id="KW-1185">Reference proteome</keyword>
<evidence type="ECO:0000256" key="1">
    <source>
        <dbReference type="SAM" id="Phobius"/>
    </source>
</evidence>